<organism evidence="5 6">
    <name type="scientific">Terrihabitans soli</name>
    <dbReference type="NCBI Taxonomy" id="708113"/>
    <lineage>
        <taxon>Bacteria</taxon>
        <taxon>Pseudomonadati</taxon>
        <taxon>Pseudomonadota</taxon>
        <taxon>Alphaproteobacteria</taxon>
        <taxon>Hyphomicrobiales</taxon>
        <taxon>Terrihabitans</taxon>
    </lineage>
</organism>
<dbReference type="SUPFAM" id="SSF51445">
    <property type="entry name" value="(Trans)glycosidases"/>
    <property type="match status" value="1"/>
</dbReference>
<evidence type="ECO:0000313" key="5">
    <source>
        <dbReference type="EMBL" id="BCJ91932.1"/>
    </source>
</evidence>
<dbReference type="AlphaFoldDB" id="A0A6S6QXD5"/>
<gene>
    <name evidence="5" type="primary">egl</name>
    <name evidence="5" type="ORF">IZ6_26670</name>
</gene>
<dbReference type="GO" id="GO:0009251">
    <property type="term" value="P:glucan catabolic process"/>
    <property type="evidence" value="ECO:0007669"/>
    <property type="project" value="TreeGrafter"/>
</dbReference>
<evidence type="ECO:0000256" key="3">
    <source>
        <dbReference type="RuleBase" id="RU361153"/>
    </source>
</evidence>
<dbReference type="InterPro" id="IPR001547">
    <property type="entry name" value="Glyco_hydro_5"/>
</dbReference>
<dbReference type="RefSeq" id="WP_222875548.1">
    <property type="nucleotide sequence ID" value="NZ_AP023361.1"/>
</dbReference>
<evidence type="ECO:0000313" key="6">
    <source>
        <dbReference type="Proteomes" id="UP000515317"/>
    </source>
</evidence>
<dbReference type="Gene3D" id="3.20.20.80">
    <property type="entry name" value="Glycosidases"/>
    <property type="match status" value="1"/>
</dbReference>
<dbReference type="InterPro" id="IPR017853">
    <property type="entry name" value="GH"/>
</dbReference>
<protein>
    <submittedName>
        <fullName evidence="5">Cellulase</fullName>
    </submittedName>
</protein>
<comment type="similarity">
    <text evidence="3">Belongs to the glycosyl hydrolase 5 (cellulase A) family.</text>
</comment>
<feature type="domain" description="Glycoside hydrolase family 5" evidence="4">
    <location>
        <begin position="36"/>
        <end position="314"/>
    </location>
</feature>
<dbReference type="PANTHER" id="PTHR34142">
    <property type="entry name" value="ENDO-BETA-1,4-GLUCANASE A"/>
    <property type="match status" value="1"/>
</dbReference>
<sequence length="345" mass="37718">MLLLAGFQTADAVEFRGVNISGADFGDIKNTAKSDTPFGVSGRHYHWPDSKNFHYWIREIGADTIRLPFRWERVQPDLNAPPDLGELQRSVLAATSLGATVIIDVHNYGNRWVKTPDGVKQAQIDAPSGLVTREQFASLWGSIAKAFAANAAVQFDLMNEPHDMRAADSVSEAVQVARFYQAAIDAIRAAGASNVIHVEPPNWAKAKALVGSFSSAALELKDPQDRLIFQVHQYLDNGEDGTDPSLIGNNVHIGAEKLGPVTEWARTHKKKLFLGEFGIPAVPEAAPSREAAANMIDFVEANPDVWIGWTAWGAGRHWNPKYPFRLEPSDSGNPALDVLGPRLKP</sequence>
<evidence type="ECO:0000259" key="4">
    <source>
        <dbReference type="Pfam" id="PF00150"/>
    </source>
</evidence>
<evidence type="ECO:0000256" key="2">
    <source>
        <dbReference type="ARBA" id="ARBA00023295"/>
    </source>
</evidence>
<evidence type="ECO:0000256" key="1">
    <source>
        <dbReference type="ARBA" id="ARBA00022801"/>
    </source>
</evidence>
<keyword evidence="1 3" id="KW-0378">Hydrolase</keyword>
<keyword evidence="2 3" id="KW-0326">Glycosidase</keyword>
<dbReference type="KEGG" id="tso:IZ6_26670"/>
<dbReference type="PANTHER" id="PTHR34142:SF1">
    <property type="entry name" value="GLYCOSIDE HYDROLASE FAMILY 5 DOMAIN-CONTAINING PROTEIN"/>
    <property type="match status" value="1"/>
</dbReference>
<dbReference type="Pfam" id="PF00150">
    <property type="entry name" value="Cellulase"/>
    <property type="match status" value="1"/>
</dbReference>
<dbReference type="EMBL" id="AP023361">
    <property type="protein sequence ID" value="BCJ91932.1"/>
    <property type="molecule type" value="Genomic_DNA"/>
</dbReference>
<reference evidence="5 6" key="1">
    <citation type="submission" date="2020-08" db="EMBL/GenBank/DDBJ databases">
        <title>Genome sequence of Rhizobiales bacterium strain IZ6.</title>
        <authorList>
            <person name="Nakai R."/>
            <person name="Naganuma T."/>
        </authorList>
    </citation>
    <scope>NUCLEOTIDE SEQUENCE [LARGE SCALE GENOMIC DNA]</scope>
    <source>
        <strain evidence="5 6">IZ6</strain>
    </source>
</reference>
<keyword evidence="6" id="KW-1185">Reference proteome</keyword>
<name>A0A6S6QXD5_9HYPH</name>
<dbReference type="GO" id="GO:0004553">
    <property type="term" value="F:hydrolase activity, hydrolyzing O-glycosyl compounds"/>
    <property type="evidence" value="ECO:0007669"/>
    <property type="project" value="InterPro"/>
</dbReference>
<accession>A0A6S6QXD5</accession>
<dbReference type="Proteomes" id="UP000515317">
    <property type="component" value="Chromosome"/>
</dbReference>
<proteinExistence type="inferred from homology"/>